<keyword evidence="7 17" id="KW-0067">ATP-binding</keyword>
<dbReference type="HAMAP" id="MF_01965">
    <property type="entry name" value="NADHX_dehydratase"/>
    <property type="match status" value="1"/>
</dbReference>
<dbReference type="Gene3D" id="3.40.50.10260">
    <property type="entry name" value="YjeF N-terminal domain"/>
    <property type="match status" value="1"/>
</dbReference>
<dbReference type="GO" id="GO:0046496">
    <property type="term" value="P:nicotinamide nucleotide metabolic process"/>
    <property type="evidence" value="ECO:0007669"/>
    <property type="project" value="UniProtKB-UniRule"/>
</dbReference>
<dbReference type="GO" id="GO:0052855">
    <property type="term" value="F:ADP-dependent NAD(P)H-hydrate dehydratase activity"/>
    <property type="evidence" value="ECO:0007669"/>
    <property type="project" value="UniProtKB-UniRule"/>
</dbReference>
<comment type="similarity">
    <text evidence="4 19">In the C-terminal section; belongs to the NnrD/CARKD family.</text>
</comment>
<comment type="function">
    <text evidence="14 19">Bifunctional enzyme that catalyzes the epimerization of the S- and R-forms of NAD(P)HX and the dehydration of the S-form of NAD(P)HX at the expense of ADP, which is converted to AMP. This allows the repair of both epimers of NAD(P)HX, a damaged form of NAD(P)H that is a result of enzymatic or heat-dependent hydration.</text>
</comment>
<evidence type="ECO:0000256" key="15">
    <source>
        <dbReference type="ARBA" id="ARBA00048238"/>
    </source>
</evidence>
<dbReference type="EC" id="4.2.1.136" evidence="19"/>
<feature type="binding site" evidence="18">
    <location>
        <begin position="59"/>
        <end position="63"/>
    </location>
    <ligand>
        <name>(6S)-NADPHX</name>
        <dbReference type="ChEBI" id="CHEBI:64076"/>
    </ligand>
</feature>
<evidence type="ECO:0000256" key="14">
    <source>
        <dbReference type="ARBA" id="ARBA00025153"/>
    </source>
</evidence>
<evidence type="ECO:0000256" key="5">
    <source>
        <dbReference type="ARBA" id="ARBA00022723"/>
    </source>
</evidence>
<dbReference type="EC" id="5.1.99.6" evidence="19"/>
<sequence length="519" mass="54349">MKLVTPEQMREMDRRTIEEVGIPGMVLMERAALGAVQTLYEHLPQGALGQIGFLCGGGNNGGDGLAMARMVANDGYAPVVVMMSDPDSMQGEAAQNLEIVRNLNIPIVELGDCEPDEVFAALDDLGYCLAWCDALLGTGLDRDVEGRYAEAIEFLNHQPFVFAVDIPSGVHGRTGQKMGVAVAADATATFGAVKQGQALYPGRDLCGDLHVIDIGIPPWVMSEVGRSADLLDEAWTFLRMAARPEDYHKGKSGKLLILAGSHEKTGASLLATRGALRSGAGLLTVGTHEAVIPHIASTINEAMAAHMLSDVPDENCEERLREFLQDMDAVGMGPGIGTSDGSRQALHAVLESDVDAAVFDADALTLLAKEDDYAKLRGFAQDATVVLTPHPGEMSRLCRCEISEILADPVGKATELADETGATIVLKGAATVVASPNGRVGINSTGNPGMATGGVGDVLTGILTARLAEGSEAPFDAVCLAVYAHGAAGDLAAQELGERGMGAVDLAEALPQVWKQLAE</sequence>
<evidence type="ECO:0000256" key="16">
    <source>
        <dbReference type="ARBA" id="ARBA00049209"/>
    </source>
</evidence>
<dbReference type="CDD" id="cd01171">
    <property type="entry name" value="YXKO-related"/>
    <property type="match status" value="1"/>
</dbReference>
<dbReference type="PANTHER" id="PTHR12592">
    <property type="entry name" value="ATP-DEPENDENT (S)-NAD(P)H-HYDRATE DEHYDRATASE FAMILY MEMBER"/>
    <property type="match status" value="1"/>
</dbReference>
<keyword evidence="9 18" id="KW-0630">Potassium</keyword>
<dbReference type="PROSITE" id="PS01050">
    <property type="entry name" value="YJEF_C_2"/>
    <property type="match status" value="1"/>
</dbReference>
<comment type="catalytic activity">
    <reaction evidence="2 18 19">
        <text>(6R)-NADPHX = (6S)-NADPHX</text>
        <dbReference type="Rhea" id="RHEA:32227"/>
        <dbReference type="ChEBI" id="CHEBI:64076"/>
        <dbReference type="ChEBI" id="CHEBI:64077"/>
        <dbReference type="EC" id="5.1.99.6"/>
    </reaction>
</comment>
<dbReference type="GO" id="GO:0005524">
    <property type="term" value="F:ATP binding"/>
    <property type="evidence" value="ECO:0007669"/>
    <property type="project" value="UniProtKB-UniRule"/>
</dbReference>
<dbReference type="SUPFAM" id="SSF53613">
    <property type="entry name" value="Ribokinase-like"/>
    <property type="match status" value="1"/>
</dbReference>
<keyword evidence="11 18" id="KW-0413">Isomerase</keyword>
<dbReference type="InterPro" id="IPR030677">
    <property type="entry name" value="Nnr"/>
</dbReference>
<keyword evidence="5 18" id="KW-0479">Metal-binding</keyword>
<evidence type="ECO:0000256" key="4">
    <source>
        <dbReference type="ARBA" id="ARBA00009524"/>
    </source>
</evidence>
<feature type="domain" description="YjeF N-terminal" evidence="21">
    <location>
        <begin position="9"/>
        <end position="222"/>
    </location>
</feature>
<dbReference type="PROSITE" id="PS51385">
    <property type="entry name" value="YJEF_N"/>
    <property type="match status" value="1"/>
</dbReference>
<evidence type="ECO:0000256" key="3">
    <source>
        <dbReference type="ARBA" id="ARBA00006001"/>
    </source>
</evidence>
<keyword evidence="10 17" id="KW-0520">NAD</keyword>
<evidence type="ECO:0000256" key="8">
    <source>
        <dbReference type="ARBA" id="ARBA00022857"/>
    </source>
</evidence>
<comment type="similarity">
    <text evidence="17">Belongs to the NnrD/CARKD family.</text>
</comment>
<dbReference type="NCBIfam" id="TIGR00197">
    <property type="entry name" value="yjeF_nterm"/>
    <property type="match status" value="1"/>
</dbReference>
<feature type="binding site" evidence="17">
    <location>
        <position position="457"/>
    </location>
    <ligand>
        <name>(6S)-NADPHX</name>
        <dbReference type="ChEBI" id="CHEBI:64076"/>
    </ligand>
</feature>
<dbReference type="GO" id="GO:0110051">
    <property type="term" value="P:metabolite repair"/>
    <property type="evidence" value="ECO:0007669"/>
    <property type="project" value="TreeGrafter"/>
</dbReference>
<comment type="catalytic activity">
    <reaction evidence="16 17 19">
        <text>(6S)-NADPHX + ADP = AMP + phosphate + NADPH + H(+)</text>
        <dbReference type="Rhea" id="RHEA:32235"/>
        <dbReference type="ChEBI" id="CHEBI:15378"/>
        <dbReference type="ChEBI" id="CHEBI:43474"/>
        <dbReference type="ChEBI" id="CHEBI:57783"/>
        <dbReference type="ChEBI" id="CHEBI:64076"/>
        <dbReference type="ChEBI" id="CHEBI:456215"/>
        <dbReference type="ChEBI" id="CHEBI:456216"/>
        <dbReference type="EC" id="4.2.1.136"/>
    </reaction>
</comment>
<evidence type="ECO:0000259" key="21">
    <source>
        <dbReference type="PROSITE" id="PS51385"/>
    </source>
</evidence>
<dbReference type="InterPro" id="IPR029056">
    <property type="entry name" value="Ribokinase-like"/>
</dbReference>
<feature type="binding site" evidence="17">
    <location>
        <begin position="427"/>
        <end position="431"/>
    </location>
    <ligand>
        <name>AMP</name>
        <dbReference type="ChEBI" id="CHEBI:456215"/>
    </ligand>
</feature>
<comment type="cofactor">
    <cofactor evidence="18 19">
        <name>K(+)</name>
        <dbReference type="ChEBI" id="CHEBI:29103"/>
    </cofactor>
    <text evidence="18 19">Binds 1 potassium ion per subunit.</text>
</comment>
<dbReference type="InterPro" id="IPR000631">
    <property type="entry name" value="CARKD"/>
</dbReference>
<dbReference type="PROSITE" id="PS51383">
    <property type="entry name" value="YJEF_C_3"/>
    <property type="match status" value="1"/>
</dbReference>
<dbReference type="RefSeq" id="WP_141196330.1">
    <property type="nucleotide sequence ID" value="NZ_CP041186.1"/>
</dbReference>
<feature type="binding site" evidence="17">
    <location>
        <position position="390"/>
    </location>
    <ligand>
        <name>(6S)-NADPHX</name>
        <dbReference type="ChEBI" id="CHEBI:64076"/>
    </ligand>
</feature>
<evidence type="ECO:0000256" key="19">
    <source>
        <dbReference type="PIRNR" id="PIRNR017184"/>
    </source>
</evidence>
<keyword evidence="8 17" id="KW-0521">NADP</keyword>
<dbReference type="GO" id="GO:0046872">
    <property type="term" value="F:metal ion binding"/>
    <property type="evidence" value="ECO:0007669"/>
    <property type="project" value="UniProtKB-UniRule"/>
</dbReference>
<evidence type="ECO:0000256" key="12">
    <source>
        <dbReference type="ARBA" id="ARBA00023239"/>
    </source>
</evidence>
<dbReference type="Proteomes" id="UP000315995">
    <property type="component" value="Chromosome"/>
</dbReference>
<dbReference type="AlphaFoldDB" id="A0A4Y6PNR3"/>
<evidence type="ECO:0000256" key="10">
    <source>
        <dbReference type="ARBA" id="ARBA00023027"/>
    </source>
</evidence>
<reference evidence="22 23" key="1">
    <citation type="submission" date="2019-06" db="EMBL/GenBank/DDBJ databases">
        <title>Persicimonas caeni gen. nov., sp. nov., a predatory bacterium isolated from solar saltern.</title>
        <authorList>
            <person name="Wang S."/>
        </authorList>
    </citation>
    <scope>NUCLEOTIDE SEQUENCE [LARGE SCALE GENOMIC DNA]</scope>
    <source>
        <strain evidence="22 23">YN101</strain>
    </source>
</reference>
<dbReference type="GO" id="GO:0052856">
    <property type="term" value="F:NAD(P)HX epimerase activity"/>
    <property type="evidence" value="ECO:0007669"/>
    <property type="project" value="UniProtKB-UniRule"/>
</dbReference>
<comment type="subunit">
    <text evidence="17">Homotetramer.</text>
</comment>
<feature type="binding site" evidence="18">
    <location>
        <position position="165"/>
    </location>
    <ligand>
        <name>(6S)-NADPHX</name>
        <dbReference type="ChEBI" id="CHEBI:64076"/>
    </ligand>
</feature>
<keyword evidence="13" id="KW-0511">Multifunctional enzyme</keyword>
<evidence type="ECO:0000256" key="9">
    <source>
        <dbReference type="ARBA" id="ARBA00022958"/>
    </source>
</evidence>
<dbReference type="SUPFAM" id="SSF64153">
    <property type="entry name" value="YjeF N-terminal domain-like"/>
    <property type="match status" value="1"/>
</dbReference>
<evidence type="ECO:0000256" key="2">
    <source>
        <dbReference type="ARBA" id="ARBA00000909"/>
    </source>
</evidence>
<keyword evidence="6 17" id="KW-0547">Nucleotide-binding</keyword>
<accession>A0A4Y6PNR3</accession>
<feature type="domain" description="YjeF C-terminal" evidence="20">
    <location>
        <begin position="232"/>
        <end position="517"/>
    </location>
</feature>
<dbReference type="Pfam" id="PF03853">
    <property type="entry name" value="YjeF_N"/>
    <property type="match status" value="1"/>
</dbReference>
<dbReference type="NCBIfam" id="TIGR00196">
    <property type="entry name" value="yjeF_cterm"/>
    <property type="match status" value="1"/>
</dbReference>
<comment type="cofactor">
    <cofactor evidence="17">
        <name>Mg(2+)</name>
        <dbReference type="ChEBI" id="CHEBI:18420"/>
    </cofactor>
</comment>
<dbReference type="Gene3D" id="3.40.1190.20">
    <property type="match status" value="1"/>
</dbReference>
<comment type="similarity">
    <text evidence="3 19">In the N-terminal section; belongs to the NnrE/AIBP family.</text>
</comment>
<feature type="binding site" evidence="18">
    <location>
        <begin position="137"/>
        <end position="143"/>
    </location>
    <ligand>
        <name>(6S)-NADPHX</name>
        <dbReference type="ChEBI" id="CHEBI:64076"/>
    </ligand>
</feature>
<dbReference type="Pfam" id="PF01256">
    <property type="entry name" value="Carb_kinase"/>
    <property type="match status" value="1"/>
</dbReference>
<evidence type="ECO:0000256" key="17">
    <source>
        <dbReference type="HAMAP-Rule" id="MF_01965"/>
    </source>
</evidence>
<comment type="similarity">
    <text evidence="18">Belongs to the NnrE/AIBP family.</text>
</comment>
<dbReference type="EMBL" id="CP041186">
    <property type="protein sequence ID" value="QDG49833.1"/>
    <property type="molecule type" value="Genomic_DNA"/>
</dbReference>
<evidence type="ECO:0000256" key="11">
    <source>
        <dbReference type="ARBA" id="ARBA00023235"/>
    </source>
</evidence>
<dbReference type="OrthoDB" id="9806925at2"/>
<proteinExistence type="inferred from homology"/>
<comment type="function">
    <text evidence="17">Catalyzes the dehydration of the S-form of NAD(P)HX at the expense of ADP, which is converted to AMP. Together with NAD(P)HX epimerase, which catalyzes the epimerization of the S- and R-forms, the enzyme allows the repair of both epimers of NAD(P)HX, a damaged form of NAD(P)H that is a result of enzymatic or heat-dependent hydration.</text>
</comment>
<evidence type="ECO:0000256" key="1">
    <source>
        <dbReference type="ARBA" id="ARBA00000013"/>
    </source>
</evidence>
<feature type="binding site" evidence="18">
    <location>
        <position position="148"/>
    </location>
    <ligand>
        <name>(6S)-NADPHX</name>
        <dbReference type="ChEBI" id="CHEBI:64076"/>
    </ligand>
</feature>
<protein>
    <recommendedName>
        <fullName evidence="19">Bifunctional NAD(P)H-hydrate repair enzyme</fullName>
    </recommendedName>
    <alternativeName>
        <fullName evidence="19">Nicotinamide nucleotide repair protein</fullName>
    </alternativeName>
    <domain>
        <recommendedName>
            <fullName evidence="19">ADP-dependent (S)-NAD(P)H-hydrate dehydratase</fullName>
            <ecNumber evidence="19">4.2.1.136</ecNumber>
        </recommendedName>
        <alternativeName>
            <fullName evidence="19">ADP-dependent NAD(P)HX dehydratase</fullName>
        </alternativeName>
    </domain>
    <domain>
        <recommendedName>
            <fullName evidence="19">NAD(P)H-hydrate epimerase</fullName>
            <ecNumber evidence="19">5.1.99.6</ecNumber>
        </recommendedName>
    </domain>
</protein>
<dbReference type="PIRSF" id="PIRSF017184">
    <property type="entry name" value="Nnr"/>
    <property type="match status" value="1"/>
</dbReference>
<feature type="binding site" evidence="17">
    <location>
        <position position="267"/>
    </location>
    <ligand>
        <name>(6S)-NADPHX</name>
        <dbReference type="ChEBI" id="CHEBI:64076"/>
    </ligand>
</feature>
<keyword evidence="23" id="KW-1185">Reference proteome</keyword>
<feature type="binding site" evidence="18">
    <location>
        <position position="133"/>
    </location>
    <ligand>
        <name>K(+)</name>
        <dbReference type="ChEBI" id="CHEBI:29103"/>
    </ligand>
</feature>
<evidence type="ECO:0000256" key="6">
    <source>
        <dbReference type="ARBA" id="ARBA00022741"/>
    </source>
</evidence>
<dbReference type="PANTHER" id="PTHR12592:SF0">
    <property type="entry name" value="ATP-DEPENDENT (S)-NAD(P)H-HYDRATE DEHYDRATASE"/>
    <property type="match status" value="1"/>
</dbReference>
<gene>
    <name evidence="18" type="primary">nnrE</name>
    <name evidence="17" type="synonym">nnrD</name>
    <name evidence="22" type="ORF">FIV42_03485</name>
</gene>
<accession>A0A5B8Y056</accession>
<evidence type="ECO:0000313" key="23">
    <source>
        <dbReference type="Proteomes" id="UP000315995"/>
    </source>
</evidence>
<evidence type="ECO:0000256" key="18">
    <source>
        <dbReference type="HAMAP-Rule" id="MF_01966"/>
    </source>
</evidence>
<comment type="catalytic activity">
    <reaction evidence="15 17 19">
        <text>(6S)-NADHX + ADP = AMP + phosphate + NADH + H(+)</text>
        <dbReference type="Rhea" id="RHEA:32223"/>
        <dbReference type="ChEBI" id="CHEBI:15378"/>
        <dbReference type="ChEBI" id="CHEBI:43474"/>
        <dbReference type="ChEBI" id="CHEBI:57945"/>
        <dbReference type="ChEBI" id="CHEBI:64074"/>
        <dbReference type="ChEBI" id="CHEBI:456215"/>
        <dbReference type="ChEBI" id="CHEBI:456216"/>
        <dbReference type="EC" id="4.2.1.136"/>
    </reaction>
</comment>
<dbReference type="InterPro" id="IPR017953">
    <property type="entry name" value="Carbohydrate_kinase_pred_CS"/>
</dbReference>
<feature type="binding site" evidence="17">
    <location>
        <position position="335"/>
    </location>
    <ligand>
        <name>(6S)-NADPHX</name>
        <dbReference type="ChEBI" id="CHEBI:64076"/>
    </ligand>
</feature>
<feature type="binding site" evidence="18">
    <location>
        <position position="60"/>
    </location>
    <ligand>
        <name>K(+)</name>
        <dbReference type="ChEBI" id="CHEBI:29103"/>
    </ligand>
</feature>
<name>A0A4Y6PNR3_PERCE</name>
<feature type="binding site" evidence="18">
    <location>
        <position position="168"/>
    </location>
    <ligand>
        <name>K(+)</name>
        <dbReference type="ChEBI" id="CHEBI:29103"/>
    </ligand>
</feature>
<keyword evidence="12 17" id="KW-0456">Lyase</keyword>
<comment type="catalytic activity">
    <reaction evidence="1 18 19">
        <text>(6R)-NADHX = (6S)-NADHX</text>
        <dbReference type="Rhea" id="RHEA:32215"/>
        <dbReference type="ChEBI" id="CHEBI:64074"/>
        <dbReference type="ChEBI" id="CHEBI:64075"/>
        <dbReference type="EC" id="5.1.99.6"/>
    </reaction>
</comment>
<dbReference type="InterPro" id="IPR004443">
    <property type="entry name" value="YjeF_N_dom"/>
</dbReference>
<comment type="function">
    <text evidence="18">Catalyzes the epimerization of the S- and R-forms of NAD(P)HX, a damaged form of NAD(P)H that is a result of enzymatic or heat-dependent hydration. This is a prerequisite for the S-specific NAD(P)H-hydrate dehydratase to allow the repair of both epimers of NAD(P)HX.</text>
</comment>
<feature type="binding site" evidence="17">
    <location>
        <position position="456"/>
    </location>
    <ligand>
        <name>AMP</name>
        <dbReference type="ChEBI" id="CHEBI:456215"/>
    </ligand>
</feature>
<evidence type="ECO:0000256" key="7">
    <source>
        <dbReference type="ARBA" id="ARBA00022840"/>
    </source>
</evidence>
<evidence type="ECO:0000313" key="22">
    <source>
        <dbReference type="EMBL" id="QDG49833.1"/>
    </source>
</evidence>
<evidence type="ECO:0000256" key="13">
    <source>
        <dbReference type="ARBA" id="ARBA00023268"/>
    </source>
</evidence>
<evidence type="ECO:0000259" key="20">
    <source>
        <dbReference type="PROSITE" id="PS51383"/>
    </source>
</evidence>
<dbReference type="InterPro" id="IPR036652">
    <property type="entry name" value="YjeF_N_dom_sf"/>
</dbReference>
<organism evidence="22 23">
    <name type="scientific">Persicimonas caeni</name>
    <dbReference type="NCBI Taxonomy" id="2292766"/>
    <lineage>
        <taxon>Bacteria</taxon>
        <taxon>Deltaproteobacteria</taxon>
        <taxon>Bradymonadales</taxon>
        <taxon>Bradymonadaceae</taxon>
        <taxon>Persicimonas</taxon>
    </lineage>
</organism>
<dbReference type="HAMAP" id="MF_01966">
    <property type="entry name" value="NADHX_epimerase"/>
    <property type="match status" value="1"/>
</dbReference>